<evidence type="ECO:0000313" key="1">
    <source>
        <dbReference type="EMBL" id="RNA12948.1"/>
    </source>
</evidence>
<organism evidence="1 2">
    <name type="scientific">Brachionus plicatilis</name>
    <name type="common">Marine rotifer</name>
    <name type="synonym">Brachionus muelleri</name>
    <dbReference type="NCBI Taxonomy" id="10195"/>
    <lineage>
        <taxon>Eukaryota</taxon>
        <taxon>Metazoa</taxon>
        <taxon>Spiralia</taxon>
        <taxon>Gnathifera</taxon>
        <taxon>Rotifera</taxon>
        <taxon>Eurotatoria</taxon>
        <taxon>Monogononta</taxon>
        <taxon>Pseudotrocha</taxon>
        <taxon>Ploima</taxon>
        <taxon>Brachionidae</taxon>
        <taxon>Brachionus</taxon>
    </lineage>
</organism>
<evidence type="ECO:0000313" key="2">
    <source>
        <dbReference type="Proteomes" id="UP000276133"/>
    </source>
</evidence>
<dbReference type="OrthoDB" id="6262491at2759"/>
<reference evidence="1 2" key="1">
    <citation type="journal article" date="2018" name="Sci. Rep.">
        <title>Genomic signatures of local adaptation to the degree of environmental predictability in rotifers.</title>
        <authorList>
            <person name="Franch-Gras L."/>
            <person name="Hahn C."/>
            <person name="Garcia-Roger E.M."/>
            <person name="Carmona M.J."/>
            <person name="Serra M."/>
            <person name="Gomez A."/>
        </authorList>
    </citation>
    <scope>NUCLEOTIDE SEQUENCE [LARGE SCALE GENOMIC DNA]</scope>
    <source>
        <strain evidence="1">HYR1</strain>
    </source>
</reference>
<dbReference type="Proteomes" id="UP000276133">
    <property type="component" value="Unassembled WGS sequence"/>
</dbReference>
<protein>
    <submittedName>
        <fullName evidence="1">Uncharacterized protein</fullName>
    </submittedName>
</protein>
<gene>
    <name evidence="1" type="ORF">BpHYR1_041055</name>
</gene>
<dbReference type="EMBL" id="REGN01005553">
    <property type="protein sequence ID" value="RNA12948.1"/>
    <property type="molecule type" value="Genomic_DNA"/>
</dbReference>
<sequence>MTLKNHSSWVRTLAVLQNGDLVSGSDNKLLSKNKINYIIHLMNSIYYFKTMSRNARVILESNKNLDDFEKVSLSDQFLEKKILDRPEFFYTAQKFRRTKIN</sequence>
<name>A0A3M7QPR3_BRAPC</name>
<accession>A0A3M7QPR3</accession>
<proteinExistence type="predicted"/>
<comment type="caution">
    <text evidence="1">The sequence shown here is derived from an EMBL/GenBank/DDBJ whole genome shotgun (WGS) entry which is preliminary data.</text>
</comment>
<dbReference type="AlphaFoldDB" id="A0A3M7QPR3"/>
<keyword evidence="2" id="KW-1185">Reference proteome</keyword>